<keyword evidence="2" id="KW-1185">Reference proteome</keyword>
<sequence>MEIRPIRTGVDLTEALREIRRLRGPVGTPEGGKLDVLVTLAGAYKRAQPLAPESDPVEILHFAIGEMGRSQAELAGLLGARSQASMILNRKRPLSLEQIRRIAEGVAAADRRPGETVSP</sequence>
<evidence type="ECO:0000313" key="2">
    <source>
        <dbReference type="Proteomes" id="UP001055039"/>
    </source>
</evidence>
<dbReference type="Proteomes" id="UP001055039">
    <property type="component" value="Unassembled WGS sequence"/>
</dbReference>
<name>A0ABQ4UFF2_9HYPH</name>
<reference evidence="1" key="2">
    <citation type="submission" date="2021-08" db="EMBL/GenBank/DDBJ databases">
        <authorList>
            <person name="Tani A."/>
            <person name="Ola A."/>
            <person name="Ogura Y."/>
            <person name="Katsura K."/>
            <person name="Hayashi T."/>
        </authorList>
    </citation>
    <scope>NUCLEOTIDE SEQUENCE</scope>
    <source>
        <strain evidence="1">NBRC 15686</strain>
    </source>
</reference>
<dbReference type="CDD" id="cd00093">
    <property type="entry name" value="HTH_XRE"/>
    <property type="match status" value="1"/>
</dbReference>
<gene>
    <name evidence="1" type="ORF">LNAOJCKE_3227</name>
</gene>
<accession>A0ABQ4UFF2</accession>
<protein>
    <recommendedName>
        <fullName evidence="3">HTH cro/C1-type domain-containing protein</fullName>
    </recommendedName>
</protein>
<dbReference type="RefSeq" id="WP_238225556.1">
    <property type="nucleotide sequence ID" value="NZ_BAAADH010000007.1"/>
</dbReference>
<comment type="caution">
    <text evidence="1">The sequence shown here is derived from an EMBL/GenBank/DDBJ whole genome shotgun (WGS) entry which is preliminary data.</text>
</comment>
<dbReference type="EMBL" id="BPRC01000011">
    <property type="protein sequence ID" value="GJE66013.1"/>
    <property type="molecule type" value="Genomic_DNA"/>
</dbReference>
<reference evidence="1" key="1">
    <citation type="journal article" date="2021" name="Front. Microbiol.">
        <title>Comprehensive Comparative Genomics and Phenotyping of Methylobacterium Species.</title>
        <authorList>
            <person name="Alessa O."/>
            <person name="Ogura Y."/>
            <person name="Fujitani Y."/>
            <person name="Takami H."/>
            <person name="Hayashi T."/>
            <person name="Sahin N."/>
            <person name="Tani A."/>
        </authorList>
    </citation>
    <scope>NUCLEOTIDE SEQUENCE</scope>
    <source>
        <strain evidence="1">NBRC 15686</strain>
    </source>
</reference>
<evidence type="ECO:0000313" key="1">
    <source>
        <dbReference type="EMBL" id="GJE66013.1"/>
    </source>
</evidence>
<dbReference type="InterPro" id="IPR001387">
    <property type="entry name" value="Cro/C1-type_HTH"/>
</dbReference>
<proteinExistence type="predicted"/>
<organism evidence="1 2">
    <name type="scientific">Methylorubrum aminovorans</name>
    <dbReference type="NCBI Taxonomy" id="269069"/>
    <lineage>
        <taxon>Bacteria</taxon>
        <taxon>Pseudomonadati</taxon>
        <taxon>Pseudomonadota</taxon>
        <taxon>Alphaproteobacteria</taxon>
        <taxon>Hyphomicrobiales</taxon>
        <taxon>Methylobacteriaceae</taxon>
        <taxon>Methylorubrum</taxon>
    </lineage>
</organism>
<evidence type="ECO:0008006" key="3">
    <source>
        <dbReference type="Google" id="ProtNLM"/>
    </source>
</evidence>